<evidence type="ECO:0000313" key="2">
    <source>
        <dbReference type="EMBL" id="MPY67736.1"/>
    </source>
</evidence>
<dbReference type="Proteomes" id="UP000484842">
    <property type="component" value="Unassembled WGS sequence"/>
</dbReference>
<dbReference type="RefSeq" id="WP_152872064.1">
    <property type="nucleotide sequence ID" value="NZ_WBSL01000008.1"/>
</dbReference>
<dbReference type="AlphaFoldDB" id="A0A7X1TSR4"/>
<dbReference type="EMBL" id="WBSL01000008">
    <property type="protein sequence ID" value="MPY67736.1"/>
    <property type="molecule type" value="Genomic_DNA"/>
</dbReference>
<comment type="caution">
    <text evidence="2">The sequence shown here is derived from an EMBL/GenBank/DDBJ whole genome shotgun (WGS) entry which is preliminary data.</text>
</comment>
<protein>
    <submittedName>
        <fullName evidence="2">Uncharacterized protein</fullName>
    </submittedName>
</protein>
<evidence type="ECO:0000313" key="3">
    <source>
        <dbReference type="Proteomes" id="UP000484842"/>
    </source>
</evidence>
<reference evidence="2 3" key="1">
    <citation type="submission" date="2019-10" db="EMBL/GenBank/DDBJ databases">
        <title>Deinococcus sp. isolated from soil.</title>
        <authorList>
            <person name="Li Y."/>
            <person name="Wang J."/>
        </authorList>
    </citation>
    <scope>NUCLEOTIDE SEQUENCE [LARGE SCALE GENOMIC DNA]</scope>
    <source>
        <strain evidence="2 3">SDU3-2</strain>
    </source>
</reference>
<evidence type="ECO:0000256" key="1">
    <source>
        <dbReference type="SAM" id="MobiDB-lite"/>
    </source>
</evidence>
<accession>A0A7X1TSR4</accession>
<organism evidence="2 3">
    <name type="scientific">Deinococcus terrestris</name>
    <dbReference type="NCBI Taxonomy" id="2651870"/>
    <lineage>
        <taxon>Bacteria</taxon>
        <taxon>Thermotogati</taxon>
        <taxon>Deinococcota</taxon>
        <taxon>Deinococci</taxon>
        <taxon>Deinococcales</taxon>
        <taxon>Deinococcaceae</taxon>
        <taxon>Deinococcus</taxon>
    </lineage>
</organism>
<proteinExistence type="predicted"/>
<gene>
    <name evidence="2" type="ORF">F8S09_13775</name>
</gene>
<name>A0A7X1TSR4_9DEIO</name>
<keyword evidence="3" id="KW-1185">Reference proteome</keyword>
<sequence length="918" mass="101329">MTTPPDWLLDAYEASDIPEFAAFARQARLAAQAPGAERSAPTGAGAGADATARVGAGGLTPERLQELEAQYRVSHSTGVVRVTWLSSQDGDKVQAMRPPWPQHLMINGAGDGSAGLAYIEIQYMLPELTGEDLSRCARDCREAVLSVLPVEWRDAAVIEVERRVSWEHLNLTCSHHLEAFPGEEECLALLREVAVRCADLNLMGVLAAALSGQEEVQAQLAAEVDEEEEFGDGVPAETITAEPGTAQMREFYRAYPDQNSGGHWTDLIGLNAEHAGMMQVMPISLKLEPAGREATMLTAQLGFDELEHPAVQERIRALQQNDPVRTLVGAFSREHLAPLGLAGTLHIDISLEDTYLNLHFVSPGVPAREGTFDRLFAVAAAFWHQRLLSDVQEALRKEIEDGSVPEEADEDQHDDDVNPFQALQSILLRAVYQRELEETPDGSWKAYIALKPESAHLMEQLPVGLLLQPSRDYTVLMLALRMDELENPAVKQRLNHLRPGDPVRALVEAFSREHLTSLGLAGTLHLDISLEDGLLKVHFVSPGTVAKEEALKNLFEVLDACQQRDLVTGIQELLQGEGDEDSEEGTLDSATILSAGFLKRAGFTLLGMRGDSFTEVAWNEPDGRGGMGLLWLEPTSTTPYPVLTFRTATLVPQSDAPDIVAAALQDHFMQFETPPSLVEHLTDNWMATRTLTPALYVHSQADGQTQVASIRSWPVAGPMTPALLQYMAGASFGQFQNLLQRAGFNVTPDYTPPRPTGRGEREWLTQGHLLQLVGDDRIWQPQGTNEIICMVRGSIENEREQPRGLLMFRKAKETREIRHTLYLRYVSMEENSVPGLYLRAHTEGSLGRNKESLLAQHHLKHLKPLLGGGLLPVTVDKDGDLTIRQIVLCPERPTPELVRHLVQVAERSLYFAAQQVVF</sequence>
<feature type="region of interest" description="Disordered" evidence="1">
    <location>
        <begin position="33"/>
        <end position="54"/>
    </location>
</feature>